<dbReference type="InterPro" id="IPR021908">
    <property type="entry name" value="YfbK_C"/>
</dbReference>
<dbReference type="SUPFAM" id="SSF49464">
    <property type="entry name" value="Carboxypeptidase regulatory domain-like"/>
    <property type="match status" value="1"/>
</dbReference>
<keyword evidence="4" id="KW-1185">Reference proteome</keyword>
<dbReference type="EMBL" id="JBHSFV010000005">
    <property type="protein sequence ID" value="MFC4634326.1"/>
    <property type="molecule type" value="Genomic_DNA"/>
</dbReference>
<organism evidence="3 4">
    <name type="scientific">Dokdonia ponticola</name>
    <dbReference type="NCBI Taxonomy" id="2041041"/>
    <lineage>
        <taxon>Bacteria</taxon>
        <taxon>Pseudomonadati</taxon>
        <taxon>Bacteroidota</taxon>
        <taxon>Flavobacteriia</taxon>
        <taxon>Flavobacteriales</taxon>
        <taxon>Flavobacteriaceae</taxon>
        <taxon>Dokdonia</taxon>
    </lineage>
</organism>
<name>A0ABV9HXU0_9FLAO</name>
<evidence type="ECO:0000256" key="1">
    <source>
        <dbReference type="SAM" id="SignalP"/>
    </source>
</evidence>
<dbReference type="Pfam" id="PF13715">
    <property type="entry name" value="CarbopepD_reg_2"/>
    <property type="match status" value="1"/>
</dbReference>
<dbReference type="Pfam" id="PF07715">
    <property type="entry name" value="Plug"/>
    <property type="match status" value="1"/>
</dbReference>
<sequence length="730" mass="80008">MKTIFQIAILLVLQLPLFAQTITVQGTVSEENGPLPGASVLIKGTSKTVATNFDGHYIIDAKMTDVLIFSYVGYIRQEMTVGTQTTINVTLVSDNILDEVIVTAQGIKREKKALGYAVSEVSSQEIENRTEVNVGRVLSGKASGVAITSQSGASGNATRVVIRGYNSINGGGTVTSPSIPFNNPTVITGTKNPDQNEVTKNSPIYIVDGIPIHPSQVDLVKNIDEHQIERKTIHASAESIKLFGSQARNGCVVITTKKGNYRVENDESYKALFENQFKSVQLDPLSTMSIDVDKAGYSNVRRMINNGQKIPIDAVKIEEMINYFDYNYAPPTDNKPFAVHSEVIQTPWNKNTQLVRIGLKGKELSTDELPVTNLTFLIDVSGSMSSANKLPLLQSAFEVLVNKLRKEDKVSIVVYAGAAGVVLDPTSGDQKEKIMNAINNLNAGGSTAGGQGIELAYKLAQKHFVKKGNNRVILATDGDFNVGQSSDNEMQRLIEEKRDSGIFLTCLGFGMGNYKDSKLETLADKGNGNHAYIDTMQEAHKFLGKEFGGTLYTIAKDVKIQVEFNPALVKSYRLIGYENRLLANEDFADDKKDAGEIGSGHTVTALYEIVPINSSFDPVPNATLKYQSEFKNTISMSEELLTVNFRYKAPEGTQSKLFSEVVYNRVKPVDQASEDAKFISAVAMFGMQLRDSKFTENTTQDDVLILAQSGRGEDKDGFRAEFIRLVKSKR</sequence>
<dbReference type="InterPro" id="IPR002035">
    <property type="entry name" value="VWF_A"/>
</dbReference>
<evidence type="ECO:0000313" key="3">
    <source>
        <dbReference type="EMBL" id="MFC4634326.1"/>
    </source>
</evidence>
<protein>
    <submittedName>
        <fullName evidence="3">von Willebrand factor type A domain-containing protein</fullName>
    </submittedName>
</protein>
<comment type="caution">
    <text evidence="3">The sequence shown here is derived from an EMBL/GenBank/DDBJ whole genome shotgun (WGS) entry which is preliminary data.</text>
</comment>
<dbReference type="SMART" id="SM00327">
    <property type="entry name" value="VWA"/>
    <property type="match status" value="1"/>
</dbReference>
<dbReference type="Gene3D" id="2.170.130.10">
    <property type="entry name" value="TonB-dependent receptor, plug domain"/>
    <property type="match status" value="1"/>
</dbReference>
<dbReference type="Pfam" id="PF00092">
    <property type="entry name" value="VWA"/>
    <property type="match status" value="1"/>
</dbReference>
<feature type="chain" id="PRO_5046320776" evidence="1">
    <location>
        <begin position="22"/>
        <end position="730"/>
    </location>
</feature>
<dbReference type="InterPro" id="IPR012910">
    <property type="entry name" value="Plug_dom"/>
</dbReference>
<proteinExistence type="predicted"/>
<feature type="domain" description="VWFA" evidence="2">
    <location>
        <begin position="373"/>
        <end position="558"/>
    </location>
</feature>
<gene>
    <name evidence="3" type="ORF">ACFO3O_10440</name>
</gene>
<dbReference type="Pfam" id="PF12034">
    <property type="entry name" value="YfbK_C"/>
    <property type="match status" value="1"/>
</dbReference>
<dbReference type="InterPro" id="IPR008969">
    <property type="entry name" value="CarboxyPept-like_regulatory"/>
</dbReference>
<dbReference type="Pfam" id="PF12450">
    <property type="entry name" value="vWF_A"/>
    <property type="match status" value="1"/>
</dbReference>
<dbReference type="Gene3D" id="3.40.50.410">
    <property type="entry name" value="von Willebrand factor, type A domain"/>
    <property type="match status" value="1"/>
</dbReference>
<dbReference type="InterPro" id="IPR022156">
    <property type="entry name" value="Uncharacterised_YfbK_N"/>
</dbReference>
<dbReference type="SUPFAM" id="SSF56935">
    <property type="entry name" value="Porins"/>
    <property type="match status" value="1"/>
</dbReference>
<accession>A0ABV9HXU0</accession>
<dbReference type="InterPro" id="IPR036465">
    <property type="entry name" value="vWFA_dom_sf"/>
</dbReference>
<dbReference type="Gene3D" id="2.60.40.1120">
    <property type="entry name" value="Carboxypeptidase-like, regulatory domain"/>
    <property type="match status" value="1"/>
</dbReference>
<dbReference type="Proteomes" id="UP001596043">
    <property type="component" value="Unassembled WGS sequence"/>
</dbReference>
<dbReference type="InterPro" id="IPR037066">
    <property type="entry name" value="Plug_dom_sf"/>
</dbReference>
<dbReference type="InterPro" id="IPR051266">
    <property type="entry name" value="CLCR"/>
</dbReference>
<dbReference type="PANTHER" id="PTHR10579">
    <property type="entry name" value="CALCIUM-ACTIVATED CHLORIDE CHANNEL REGULATOR"/>
    <property type="match status" value="1"/>
</dbReference>
<dbReference type="SUPFAM" id="SSF53300">
    <property type="entry name" value="vWA-like"/>
    <property type="match status" value="1"/>
</dbReference>
<dbReference type="PANTHER" id="PTHR10579:SF43">
    <property type="entry name" value="ZINC FINGER (C3HC4-TYPE RING FINGER) FAMILY PROTEIN"/>
    <property type="match status" value="1"/>
</dbReference>
<feature type="signal peptide" evidence="1">
    <location>
        <begin position="1"/>
        <end position="21"/>
    </location>
</feature>
<evidence type="ECO:0000313" key="4">
    <source>
        <dbReference type="Proteomes" id="UP001596043"/>
    </source>
</evidence>
<reference evidence="4" key="1">
    <citation type="journal article" date="2019" name="Int. J. Syst. Evol. Microbiol.">
        <title>The Global Catalogue of Microorganisms (GCM) 10K type strain sequencing project: providing services to taxonomists for standard genome sequencing and annotation.</title>
        <authorList>
            <consortium name="The Broad Institute Genomics Platform"/>
            <consortium name="The Broad Institute Genome Sequencing Center for Infectious Disease"/>
            <person name="Wu L."/>
            <person name="Ma J."/>
        </authorList>
    </citation>
    <scope>NUCLEOTIDE SEQUENCE [LARGE SCALE GENOMIC DNA]</scope>
    <source>
        <strain evidence="4">YJ-61-S</strain>
    </source>
</reference>
<evidence type="ECO:0000259" key="2">
    <source>
        <dbReference type="PROSITE" id="PS50234"/>
    </source>
</evidence>
<dbReference type="RefSeq" id="WP_379978549.1">
    <property type="nucleotide sequence ID" value="NZ_JBHSFV010000005.1"/>
</dbReference>
<keyword evidence="1" id="KW-0732">Signal</keyword>
<dbReference type="PROSITE" id="PS50234">
    <property type="entry name" value="VWFA"/>
    <property type="match status" value="1"/>
</dbReference>
<dbReference type="CDD" id="cd01465">
    <property type="entry name" value="vWA_subgroup"/>
    <property type="match status" value="1"/>
</dbReference>